<dbReference type="EMBL" id="KN847354">
    <property type="protein sequence ID" value="KIW36520.1"/>
    <property type="molecule type" value="Genomic_DNA"/>
</dbReference>
<accession>A0A0D2D2S8</accession>
<dbReference type="STRING" id="215243.A0A0D2D2S8"/>
<dbReference type="RefSeq" id="XP_016256736.1">
    <property type="nucleotide sequence ID" value="XM_016412872.1"/>
</dbReference>
<keyword evidence="3" id="KW-1185">Reference proteome</keyword>
<reference evidence="2 3" key="1">
    <citation type="submission" date="2015-01" db="EMBL/GenBank/DDBJ databases">
        <title>The Genome Sequence of Exophiala oligosperma CBS72588.</title>
        <authorList>
            <consortium name="The Broad Institute Genomics Platform"/>
            <person name="Cuomo C."/>
            <person name="de Hoog S."/>
            <person name="Gorbushina A."/>
            <person name="Stielow B."/>
            <person name="Teixiera M."/>
            <person name="Abouelleil A."/>
            <person name="Chapman S.B."/>
            <person name="Priest M."/>
            <person name="Young S.K."/>
            <person name="Wortman J."/>
            <person name="Nusbaum C."/>
            <person name="Birren B."/>
        </authorList>
    </citation>
    <scope>NUCLEOTIDE SEQUENCE [LARGE SCALE GENOMIC DNA]</scope>
    <source>
        <strain evidence="2 3">CBS 72588</strain>
    </source>
</reference>
<dbReference type="Proteomes" id="UP000053342">
    <property type="component" value="Unassembled WGS sequence"/>
</dbReference>
<evidence type="ECO:0000256" key="1">
    <source>
        <dbReference type="SAM" id="MobiDB-lite"/>
    </source>
</evidence>
<evidence type="ECO:0000313" key="3">
    <source>
        <dbReference type="Proteomes" id="UP000053342"/>
    </source>
</evidence>
<name>A0A0D2D2S8_9EURO</name>
<feature type="compositionally biased region" description="Basic and acidic residues" evidence="1">
    <location>
        <begin position="51"/>
        <end position="68"/>
    </location>
</feature>
<dbReference type="HOGENOM" id="CLU_2793984_0_0_1"/>
<proteinExistence type="predicted"/>
<feature type="region of interest" description="Disordered" evidence="1">
    <location>
        <begin position="46"/>
        <end position="68"/>
    </location>
</feature>
<dbReference type="VEuPathDB" id="FungiDB:PV06_11231"/>
<organism evidence="2 3">
    <name type="scientific">Exophiala oligosperma</name>
    <dbReference type="NCBI Taxonomy" id="215243"/>
    <lineage>
        <taxon>Eukaryota</taxon>
        <taxon>Fungi</taxon>
        <taxon>Dikarya</taxon>
        <taxon>Ascomycota</taxon>
        <taxon>Pezizomycotina</taxon>
        <taxon>Eurotiomycetes</taxon>
        <taxon>Chaetothyriomycetidae</taxon>
        <taxon>Chaetothyriales</taxon>
        <taxon>Herpotrichiellaceae</taxon>
        <taxon>Exophiala</taxon>
    </lineage>
</organism>
<dbReference type="AlphaFoldDB" id="A0A0D2D2S8"/>
<sequence length="68" mass="7725">MDSIIFEDPSKPRIRSKQHARAAPVSFFTSLGRECIQEVKPQAVTSVPKLKLHEHSHTSDKDRSNKPE</sequence>
<dbReference type="GeneID" id="27363305"/>
<protein>
    <submittedName>
        <fullName evidence="2">Uncharacterized protein</fullName>
    </submittedName>
</protein>
<feature type="region of interest" description="Disordered" evidence="1">
    <location>
        <begin position="1"/>
        <end position="22"/>
    </location>
</feature>
<evidence type="ECO:0000313" key="2">
    <source>
        <dbReference type="EMBL" id="KIW36520.1"/>
    </source>
</evidence>
<gene>
    <name evidence="2" type="ORF">PV06_11231</name>
</gene>